<dbReference type="STRING" id="1429867.A0A0G4NZP2"/>
<accession>A0A0G4NZP2</accession>
<sequence>MADHNTYLNYKRDERYLVYWIIHASAHITKSIPCNSTEGTISTAAISLSTLKSLSQLIGQHIDPIPPTIFRLFESVIEARKKTHHFYLQRTASDPDPEIQKSNVSHQHWIEGLSEAFNLLGGKVWQRVKEGTSDTFDEDEEQLIFSNAFSMLSLHGRTEGEGDADADTDNGGEEDAGTTETAIHQMVRRAKQKPNVKGKKNKRKRKLKTKTDEKAMESTSGPDPQEIPLESYRIIGDKTGMITDYLMAVQSITEQLIRLRHELPGAWHSVAYQGMKTAVASSLCKVAIGIIKDAQSQIFVEFPGHDSFDTIMQTLTRGDPDKAVGMFGLSVNRLNPDGTIDQTSPQSDIDAREEFLMYTYQDLLDFIADYQKTRSGKPTKSMLRSIQNWDPYLNLLRATKEQRLKWRRVFTINWLYDLVNVFSSIVVQRRTMGGQSIPLETVDWSRTGPWNGHRRLFGINEFAGHITHLAVQKPGTNIRSKVLPHHVFELQCIVDSLIVSRGWSISVLTGHVLKPPAKDFRPRRDVDLFMDRDNKTFGKGFCSSVDILSQLFDEDATLHGDPNRNKPLKEFMIEFRMDLINWLGESKYMYGLTDIPPSRFSSTNSNGLWEYCPFLCGAGLSEALELTHSMALRIWDSVPEPMCVIHLHNMLFQKGLLSRPIGLWSSVVQLFQNTVFVDGKVPTSHFVQAFERLIGGQRSRRDFFQSRAKGRRFSRDSTDLHDLLDPSVNRFYKERTLLQVFNRANWSPTRIPDEDIPLSTGLSFMRLAQVKQSRDRVTGKVTLVDTDLVKRARSHGWSDEDIIAASSELTSQSKNPHTAEVMKTLKSTVPAGYTVGNWGNSHADSEFDVIAYLSVLGLDFISDICGELRPLSSLNYISVLTRCYIFFMRIEDNLKKCKNPTWVRTYEGKSELTEQKRLSLTLSALAEADPECLRIMADVFEELRCGFLDHIYWDHLMDRKEATETFKSGDKLPFGPSCCMIM</sequence>
<dbReference type="PIRSF" id="PIRSF028035">
    <property type="entry name" value="UCP028035"/>
    <property type="match status" value="1"/>
</dbReference>
<dbReference type="PANTHER" id="PTHR38795:SF1">
    <property type="entry name" value="DUF6604 DOMAIN-CONTAINING PROTEIN"/>
    <property type="match status" value="1"/>
</dbReference>
<feature type="domain" description="DUF6604" evidence="2">
    <location>
        <begin position="9"/>
        <end position="299"/>
    </location>
</feature>
<gene>
    <name evidence="3" type="ORF">PCAMFM013_S003g000318</name>
</gene>
<dbReference type="Pfam" id="PF20253">
    <property type="entry name" value="DUF6604"/>
    <property type="match status" value="1"/>
</dbReference>
<organism evidence="3 4">
    <name type="scientific">Penicillium camemberti (strain FM 013)</name>
    <dbReference type="NCBI Taxonomy" id="1429867"/>
    <lineage>
        <taxon>Eukaryota</taxon>
        <taxon>Fungi</taxon>
        <taxon>Dikarya</taxon>
        <taxon>Ascomycota</taxon>
        <taxon>Pezizomycotina</taxon>
        <taxon>Eurotiomycetes</taxon>
        <taxon>Eurotiomycetidae</taxon>
        <taxon>Eurotiales</taxon>
        <taxon>Aspergillaceae</taxon>
        <taxon>Penicillium</taxon>
    </lineage>
</organism>
<dbReference type="InterPro" id="IPR016864">
    <property type="entry name" value="UCP028035"/>
</dbReference>
<feature type="compositionally biased region" description="Basic residues" evidence="1">
    <location>
        <begin position="186"/>
        <end position="208"/>
    </location>
</feature>
<feature type="compositionally biased region" description="Acidic residues" evidence="1">
    <location>
        <begin position="161"/>
        <end position="177"/>
    </location>
</feature>
<dbReference type="EMBL" id="HG793136">
    <property type="protein sequence ID" value="CRL19527.1"/>
    <property type="molecule type" value="Genomic_DNA"/>
</dbReference>
<reference evidence="3 4" key="1">
    <citation type="journal article" date="2014" name="Nat. Commun.">
        <title>Multiple recent horizontal transfers of a large genomic region in cheese making fungi.</title>
        <authorList>
            <person name="Cheeseman K."/>
            <person name="Ropars J."/>
            <person name="Renault P."/>
            <person name="Dupont J."/>
            <person name="Gouzy J."/>
            <person name="Branca A."/>
            <person name="Abraham A.L."/>
            <person name="Ceppi M."/>
            <person name="Conseiller E."/>
            <person name="Debuchy R."/>
            <person name="Malagnac F."/>
            <person name="Goarin A."/>
            <person name="Silar P."/>
            <person name="Lacoste S."/>
            <person name="Sallet E."/>
            <person name="Bensimon A."/>
            <person name="Giraud T."/>
            <person name="Brygoo Y."/>
        </authorList>
    </citation>
    <scope>NUCLEOTIDE SEQUENCE [LARGE SCALE GENOMIC DNA]</scope>
    <source>
        <strain evidence="4">FM 013</strain>
    </source>
</reference>
<dbReference type="PANTHER" id="PTHR38795">
    <property type="entry name" value="DUF6604 DOMAIN-CONTAINING PROTEIN"/>
    <property type="match status" value="1"/>
</dbReference>
<evidence type="ECO:0000256" key="1">
    <source>
        <dbReference type="SAM" id="MobiDB-lite"/>
    </source>
</evidence>
<evidence type="ECO:0000259" key="2">
    <source>
        <dbReference type="Pfam" id="PF20253"/>
    </source>
</evidence>
<feature type="region of interest" description="Disordered" evidence="1">
    <location>
        <begin position="157"/>
        <end position="227"/>
    </location>
</feature>
<evidence type="ECO:0000313" key="4">
    <source>
        <dbReference type="Proteomes" id="UP000053732"/>
    </source>
</evidence>
<keyword evidence="4" id="KW-1185">Reference proteome</keyword>
<dbReference type="InterPro" id="IPR046539">
    <property type="entry name" value="DUF6604"/>
</dbReference>
<dbReference type="Proteomes" id="UP000053732">
    <property type="component" value="Unassembled WGS sequence"/>
</dbReference>
<proteinExistence type="predicted"/>
<protein>
    <submittedName>
        <fullName evidence="3">Uncharacterized conserved protein UCP028035</fullName>
    </submittedName>
</protein>
<evidence type="ECO:0000313" key="3">
    <source>
        <dbReference type="EMBL" id="CRL19527.1"/>
    </source>
</evidence>
<name>A0A0G4NZP2_PENC3</name>
<dbReference type="AlphaFoldDB" id="A0A0G4NZP2"/>